<organism evidence="1 2">
    <name type="scientific">Saguinus oedipus</name>
    <name type="common">Cotton-top tamarin</name>
    <name type="synonym">Oedipomidas oedipus</name>
    <dbReference type="NCBI Taxonomy" id="9490"/>
    <lineage>
        <taxon>Eukaryota</taxon>
        <taxon>Metazoa</taxon>
        <taxon>Chordata</taxon>
        <taxon>Craniata</taxon>
        <taxon>Vertebrata</taxon>
        <taxon>Euteleostomi</taxon>
        <taxon>Mammalia</taxon>
        <taxon>Eutheria</taxon>
        <taxon>Euarchontoglires</taxon>
        <taxon>Primates</taxon>
        <taxon>Haplorrhini</taxon>
        <taxon>Platyrrhini</taxon>
        <taxon>Cebidae</taxon>
        <taxon>Callitrichinae</taxon>
        <taxon>Saguinus</taxon>
    </lineage>
</organism>
<dbReference type="EMBL" id="JASSZA010000013">
    <property type="protein sequence ID" value="KAK2095356.1"/>
    <property type="molecule type" value="Genomic_DNA"/>
</dbReference>
<comment type="caution">
    <text evidence="1">The sequence shown here is derived from an EMBL/GenBank/DDBJ whole genome shotgun (WGS) entry which is preliminary data.</text>
</comment>
<gene>
    <name evidence="1" type="ORF">P7K49_026772</name>
</gene>
<evidence type="ECO:0000313" key="1">
    <source>
        <dbReference type="EMBL" id="KAK2095356.1"/>
    </source>
</evidence>
<evidence type="ECO:0000313" key="2">
    <source>
        <dbReference type="Proteomes" id="UP001266305"/>
    </source>
</evidence>
<keyword evidence="2" id="KW-1185">Reference proteome</keyword>
<dbReference type="Proteomes" id="UP001266305">
    <property type="component" value="Unassembled WGS sequence"/>
</dbReference>
<protein>
    <submittedName>
        <fullName evidence="1">Uncharacterized protein</fullName>
    </submittedName>
</protein>
<proteinExistence type="predicted"/>
<sequence length="124" mass="13872">MSALWAGRTGNDSVKSTEVSEKPSTLERYPFCPDTLGPCLEAHMEQLMSADSLCAAIVVLDSVHMVHGACCVISFMSRHFKDEWNQLLKFECLPVVDSRNFRWISGQMAASSADDDNSKKQQWL</sequence>
<reference evidence="1 2" key="1">
    <citation type="submission" date="2023-05" db="EMBL/GenBank/DDBJ databases">
        <title>B98-5 Cell Line De Novo Hybrid Assembly: An Optical Mapping Approach.</title>
        <authorList>
            <person name="Kananen K."/>
            <person name="Auerbach J.A."/>
            <person name="Kautto E."/>
            <person name="Blachly J.S."/>
        </authorList>
    </citation>
    <scope>NUCLEOTIDE SEQUENCE [LARGE SCALE GENOMIC DNA]</scope>
    <source>
        <strain evidence="1">B95-8</strain>
        <tissue evidence="1">Cell line</tissue>
    </source>
</reference>
<name>A0ABQ9UEE9_SAGOE</name>
<accession>A0ABQ9UEE9</accession>